<keyword evidence="2" id="KW-0597">Phosphoprotein</keyword>
<dbReference type="InterPro" id="IPR036291">
    <property type="entry name" value="NAD(P)-bd_dom_sf"/>
</dbReference>
<evidence type="ECO:0000256" key="5">
    <source>
        <dbReference type="ARBA" id="ARBA00023268"/>
    </source>
</evidence>
<dbReference type="Gene3D" id="3.10.129.110">
    <property type="entry name" value="Polyketide synthase dehydratase"/>
    <property type="match status" value="1"/>
</dbReference>
<dbReference type="FunFam" id="3.40.47.10:FF:000019">
    <property type="entry name" value="Polyketide synthase type I"/>
    <property type="match status" value="1"/>
</dbReference>
<sequence>MSSPEPIAIIGMSCRLPGGANSPEELWRMLRDGRCAWSDVPSDRYNWKAFYSPDPEANGTHNHRGGHFLDQDIAAFDAPFFGITQVEAIAMDPQQRIQLESVYEALENAGISLREIRGSNTSVFMSVSNIDYGQMLMKDPCNAPRYQMTGNGHAILSNRISYVWDLKGPSMTLDTGCSGGLVAVHQACQCLRSGESRMAIAGGVNLILNPDTMIPMSMLGFFSDEGRCFVFDQRASGYGRGEGVATVVLKPLQDAINDNNPIRGMILNTFVNQDGRTRGLTLPNLQAQQQLIRTAYEQVGLDPAETAYVECHGTGTSVGDPIEIEAVGETIGKPRNAQSGRSTLIGSVKSNIGHLESASGLAALVKTVLVLEKGEVPPIVDLQNINPKLQSQESAGWNLKIPLEVEAWPGPGENRRASINSFGYGGTNAHVILQSHHEVKQAAGDCWKAYAPMLQLFVLSAFSEQSLKLAVSRFRQWIDKASKEANSSFLDLAYTLCTRRSLLPWRFTVVASTYNELGDSLHELAHNRKLEPGQPHLIFVFSGQGAQWARMGLQLLHSQPAFRESIARSSIILNVLGADWSLEDELRSDDQESRIHTSAIGQPATTALQIALVDMLCSWNIKPDIVVGHSSGEIAAAYAAGHLNHKAAIMVSYHRGFLSDLARKASGLKGSMLAVGLGETEALKYTEQINGDNGGNICVACVNSPASTTISGDVPGILELRLLLDSQGIWNKVLNVDTAYHSHHMQPVAEEYMHRLKTLRHERTANFHKSSRFFSSVNGKEMSNVDAEYWVTNLLSPVRFSDALQRVYEILLGDSHLARPSPNANDIFPIIEIGPHSSLREPIRQILSKFPNGVQFFPYFCSMRRGDDTGRPILETAGKLLELGCAVNLAEVNQTGKTTELNLKVLSDLPSYVWDHSQTYWHESRLSREYRLRQHNGHALLGTQITVTNSLEPTWRILLNTQIAPWVRGHYILKEVIFPGAGYLIMAMEAMQQQLGDNGTVVRYHFRDVSLSKALHIPNAPDILEVQFSMRPWWNGIAGVTSWQEFRVFSVGSSDTKWIEHCRGLVSASFEARHDEVEEDREECITTASLKERIDGFLALPLRSVDVERMYDSVAARGLEFSGLFRGIVSMDVYGEHTVGCIQPTNPSLQMPSGYQAYAFVHPATFGACFQCSIPTVVDARRVLIPTFMEEIVVEPQNAKAFECEWTAYSTLKNADSPAASMDQVVMVKDNAGNQALAMSVRGLTYAAFSRNVPDDDEGDMAFTLEWKPDIDYMDHESIRALCASPSSPADISAADKRCRLLEQASIYAINRMLELLDTDEIVSQMESHHLKLIQWMRKQKAECFHQGSAPRTSSLSDVEAVIQSAKLSGVEGEMVSVMMKNLVPILRKETSPLTVMLENDLLYRVYREGCFTRCHSFLAKYLELYIFKDPQMMFLELGAGTGGATAPVLDTLTKGGKQRFALYDFTDISAGFFEKAKATFSGYPNIRFRKLNIEEDPVQQGYPEASYDVVIAANVLHATSNIQNTLRNVRKLLKTGGRLLLVEITRCMPYYTLFFGTLPGWWEGANDGRLDGPLLTVDQWEEKLSSSGFSSLEGVVQDFEDPLTTLMVAKALTPSEENHYQQHCIEIVNLIGTASKSELGAAITAEAYELGLSCVQSSFPANKDISLETIYIVLDDEDGALLEIVTHESFESLTSLFTTARRVIWVSRSERNGLGNVKGERALIRGLARCARQENSKLQLITLEIDKGAHRTDRGTAQIITQAIKMAFFSSNDDPETELVEHNGLLQIPRLQAEPAAGKWLQRASGSPSIEIRDFHEDGRYLRLEMEKPGLLDTIQFVDDPISTISLADDEVELQVRAIGINFRDVMVALGELRSEIPMVGDCSGIVTRVGSGCASRFRVGDRVCSLSCVAYSNRPRVKAAQAYRIPADMSFAIAASIPCVFSTAYYCLYEVARLHRAQSILIHSAAGGVGQAAIKLAQLVGATIFATVSNGQKKRRLIDTYGIPATHIFSSKRCTFKQGILRLTQGGGVDVVLNSLSGEFLHESWACTAIFGTFIEIGKTDIYGKNRIDMNNFKGSRSFVSVDLLTLLQHRPEKGNAVMNEVLGMFERGELTPIEPTVIRPITQIERSAQIDAVP</sequence>
<dbReference type="InterPro" id="IPR014030">
    <property type="entry name" value="Ketoacyl_synth_N"/>
</dbReference>
<dbReference type="InterPro" id="IPR020807">
    <property type="entry name" value="PKS_DH"/>
</dbReference>
<dbReference type="InterPro" id="IPR020841">
    <property type="entry name" value="PKS_Beta-ketoAc_synthase_dom"/>
</dbReference>
<dbReference type="Pfam" id="PF23114">
    <property type="entry name" value="NAD-bd_HRPKS_sdrA"/>
    <property type="match status" value="1"/>
</dbReference>
<reference evidence="10 11" key="1">
    <citation type="submission" date="2017-10" db="EMBL/GenBank/DDBJ databases">
        <title>Comparative genomics in systemic dimorphic fungi from Ajellomycetaceae.</title>
        <authorList>
            <person name="Munoz J.F."/>
            <person name="Mcewen J.G."/>
            <person name="Clay O.K."/>
            <person name="Cuomo C.A."/>
        </authorList>
    </citation>
    <scope>NUCLEOTIDE SEQUENCE [LARGE SCALE GENOMIC DNA]</scope>
    <source>
        <strain evidence="10 11">UAMH5409</strain>
    </source>
</reference>
<feature type="region of interest" description="N-terminal hotdog fold" evidence="7">
    <location>
        <begin position="938"/>
        <end position="1073"/>
    </location>
</feature>
<dbReference type="Pfam" id="PF21089">
    <property type="entry name" value="PKS_DH_N"/>
    <property type="match status" value="1"/>
</dbReference>
<dbReference type="PROSITE" id="PS52004">
    <property type="entry name" value="KS3_2"/>
    <property type="match status" value="1"/>
</dbReference>
<dbReference type="SMART" id="SM00829">
    <property type="entry name" value="PKS_ER"/>
    <property type="match status" value="1"/>
</dbReference>
<dbReference type="Pfam" id="PF16197">
    <property type="entry name" value="KAsynt_C_assoc"/>
    <property type="match status" value="1"/>
</dbReference>
<dbReference type="PROSITE" id="PS52019">
    <property type="entry name" value="PKS_MFAS_DH"/>
    <property type="match status" value="1"/>
</dbReference>
<dbReference type="InterPro" id="IPR056501">
    <property type="entry name" value="NAD-bd_HRPKS_sdrA"/>
</dbReference>
<dbReference type="Proteomes" id="UP000223968">
    <property type="component" value="Unassembled WGS sequence"/>
</dbReference>
<dbReference type="Pfam" id="PF02801">
    <property type="entry name" value="Ketoacyl-synt_C"/>
    <property type="match status" value="1"/>
</dbReference>
<dbReference type="SUPFAM" id="SSF50129">
    <property type="entry name" value="GroES-like"/>
    <property type="match status" value="1"/>
</dbReference>
<dbReference type="InterPro" id="IPR049900">
    <property type="entry name" value="PKS_mFAS_DH"/>
</dbReference>
<dbReference type="GO" id="GO:0016491">
    <property type="term" value="F:oxidoreductase activity"/>
    <property type="evidence" value="ECO:0007669"/>
    <property type="project" value="UniProtKB-KW"/>
</dbReference>
<evidence type="ECO:0000313" key="11">
    <source>
        <dbReference type="Proteomes" id="UP000223968"/>
    </source>
</evidence>
<evidence type="ECO:0000256" key="6">
    <source>
        <dbReference type="ARBA" id="ARBA00023315"/>
    </source>
</evidence>
<dbReference type="SMART" id="SM00826">
    <property type="entry name" value="PKS_DH"/>
    <property type="match status" value="1"/>
</dbReference>
<dbReference type="STRING" id="1447875.A0A2B7WHA4"/>
<comment type="caution">
    <text evidence="7">Lacks conserved residue(s) required for the propagation of feature annotation.</text>
</comment>
<proteinExistence type="predicted"/>
<accession>A0A2B7WHA4</accession>
<dbReference type="Gene3D" id="3.40.50.150">
    <property type="entry name" value="Vaccinia Virus protein VP39"/>
    <property type="match status" value="1"/>
</dbReference>
<dbReference type="CDD" id="cd00833">
    <property type="entry name" value="PKS"/>
    <property type="match status" value="1"/>
</dbReference>
<evidence type="ECO:0000259" key="9">
    <source>
        <dbReference type="PROSITE" id="PS52019"/>
    </source>
</evidence>
<dbReference type="GO" id="GO:0044550">
    <property type="term" value="P:secondary metabolite biosynthetic process"/>
    <property type="evidence" value="ECO:0007669"/>
    <property type="project" value="UniProtKB-ARBA"/>
</dbReference>
<name>A0A2B7WHA4_9EURO</name>
<evidence type="ECO:0000259" key="8">
    <source>
        <dbReference type="PROSITE" id="PS52004"/>
    </source>
</evidence>
<keyword evidence="5" id="KW-0511">Multifunctional enzyme</keyword>
<dbReference type="SUPFAM" id="SSF53335">
    <property type="entry name" value="S-adenosyl-L-methionine-dependent methyltransferases"/>
    <property type="match status" value="1"/>
</dbReference>
<dbReference type="InterPro" id="IPR013149">
    <property type="entry name" value="ADH-like_C"/>
</dbReference>
<dbReference type="InterPro" id="IPR016035">
    <property type="entry name" value="Acyl_Trfase/lysoPLipase"/>
</dbReference>
<dbReference type="InterPro" id="IPR042104">
    <property type="entry name" value="PKS_dehydratase_sf"/>
</dbReference>
<keyword evidence="1" id="KW-0596">Phosphopantetheine</keyword>
<dbReference type="CDD" id="cd05195">
    <property type="entry name" value="enoyl_red"/>
    <property type="match status" value="1"/>
</dbReference>
<evidence type="ECO:0000256" key="3">
    <source>
        <dbReference type="ARBA" id="ARBA00022679"/>
    </source>
</evidence>
<dbReference type="GO" id="GO:1901336">
    <property type="term" value="P:lactone biosynthetic process"/>
    <property type="evidence" value="ECO:0007669"/>
    <property type="project" value="UniProtKB-ARBA"/>
</dbReference>
<keyword evidence="11" id="KW-1185">Reference proteome</keyword>
<dbReference type="InterPro" id="IPR016039">
    <property type="entry name" value="Thiolase-like"/>
</dbReference>
<dbReference type="EMBL" id="PDNB01000301">
    <property type="protein sequence ID" value="PGG95988.1"/>
    <property type="molecule type" value="Genomic_DNA"/>
</dbReference>
<dbReference type="GO" id="GO:0006633">
    <property type="term" value="P:fatty acid biosynthetic process"/>
    <property type="evidence" value="ECO:0007669"/>
    <property type="project" value="TreeGrafter"/>
</dbReference>
<feature type="region of interest" description="C-terminal hotdog fold" evidence="7">
    <location>
        <begin position="1102"/>
        <end position="1255"/>
    </location>
</feature>
<dbReference type="GO" id="GO:0004312">
    <property type="term" value="F:fatty acid synthase activity"/>
    <property type="evidence" value="ECO:0007669"/>
    <property type="project" value="TreeGrafter"/>
</dbReference>
<dbReference type="InterPro" id="IPR020843">
    <property type="entry name" value="ER"/>
</dbReference>
<dbReference type="SMART" id="SM00827">
    <property type="entry name" value="PKS_AT"/>
    <property type="match status" value="1"/>
</dbReference>
<dbReference type="InterPro" id="IPR029063">
    <property type="entry name" value="SAM-dependent_MTases_sf"/>
</dbReference>
<dbReference type="SUPFAM" id="SSF55048">
    <property type="entry name" value="Probable ACP-binding domain of malonyl-CoA ACP transacylase"/>
    <property type="match status" value="1"/>
</dbReference>
<dbReference type="InterPro" id="IPR050091">
    <property type="entry name" value="PKS_NRPS_Biosynth_Enz"/>
</dbReference>
<feature type="domain" description="Ketosynthase family 3 (KS3)" evidence="8">
    <location>
        <begin position="4"/>
        <end position="435"/>
    </location>
</feature>
<dbReference type="Gene3D" id="3.40.366.10">
    <property type="entry name" value="Malonyl-Coenzyme A Acyl Carrier Protein, domain 2"/>
    <property type="match status" value="1"/>
</dbReference>
<dbReference type="SMART" id="SM00825">
    <property type="entry name" value="PKS_KS"/>
    <property type="match status" value="1"/>
</dbReference>
<dbReference type="Pfam" id="PF00698">
    <property type="entry name" value="Acyl_transf_1"/>
    <property type="match status" value="1"/>
</dbReference>
<dbReference type="InterPro" id="IPR032821">
    <property type="entry name" value="PKS_assoc"/>
</dbReference>
<evidence type="ECO:0000256" key="1">
    <source>
        <dbReference type="ARBA" id="ARBA00022450"/>
    </source>
</evidence>
<dbReference type="OrthoDB" id="329835at2759"/>
<keyword evidence="4" id="KW-0560">Oxidoreductase</keyword>
<dbReference type="InterPro" id="IPR049552">
    <property type="entry name" value="PKS_DH_N"/>
</dbReference>
<dbReference type="Pfam" id="PF00107">
    <property type="entry name" value="ADH_zinc_N"/>
    <property type="match status" value="1"/>
</dbReference>
<evidence type="ECO:0008006" key="12">
    <source>
        <dbReference type="Google" id="ProtNLM"/>
    </source>
</evidence>
<evidence type="ECO:0000256" key="7">
    <source>
        <dbReference type="PROSITE-ProRule" id="PRU01363"/>
    </source>
</evidence>
<dbReference type="InterPro" id="IPR011032">
    <property type="entry name" value="GroES-like_sf"/>
</dbReference>
<dbReference type="InterPro" id="IPR016036">
    <property type="entry name" value="Malonyl_transacylase_ACP-bd"/>
</dbReference>
<dbReference type="CDD" id="cd02440">
    <property type="entry name" value="AdoMet_MTases"/>
    <property type="match status" value="1"/>
</dbReference>
<keyword evidence="6" id="KW-0012">Acyltransferase</keyword>
<evidence type="ECO:0000256" key="4">
    <source>
        <dbReference type="ARBA" id="ARBA00023002"/>
    </source>
</evidence>
<gene>
    <name evidence="10" type="ORF">AJ79_09779</name>
</gene>
<dbReference type="SUPFAM" id="SSF52151">
    <property type="entry name" value="FabD/lysophospholipase-like"/>
    <property type="match status" value="1"/>
</dbReference>
<dbReference type="SUPFAM" id="SSF53901">
    <property type="entry name" value="Thiolase-like"/>
    <property type="match status" value="1"/>
</dbReference>
<dbReference type="FunFam" id="3.40.50.720:FF:000209">
    <property type="entry name" value="Polyketide synthase Pks12"/>
    <property type="match status" value="1"/>
</dbReference>
<keyword evidence="3" id="KW-0808">Transferase</keyword>
<dbReference type="Pfam" id="PF00109">
    <property type="entry name" value="ketoacyl-synt"/>
    <property type="match status" value="1"/>
</dbReference>
<dbReference type="Pfam" id="PF14765">
    <property type="entry name" value="PS-DH"/>
    <property type="match status" value="1"/>
</dbReference>
<dbReference type="SUPFAM" id="SSF51735">
    <property type="entry name" value="NAD(P)-binding Rossmann-fold domains"/>
    <property type="match status" value="1"/>
</dbReference>
<dbReference type="Gene3D" id="3.40.47.10">
    <property type="match status" value="1"/>
</dbReference>
<evidence type="ECO:0000313" key="10">
    <source>
        <dbReference type="EMBL" id="PGG95988.1"/>
    </source>
</evidence>
<dbReference type="InterPro" id="IPR014043">
    <property type="entry name" value="Acyl_transferase_dom"/>
</dbReference>
<dbReference type="InterPro" id="IPR001227">
    <property type="entry name" value="Ac_transferase_dom_sf"/>
</dbReference>
<comment type="caution">
    <text evidence="10">The sequence shown here is derived from an EMBL/GenBank/DDBJ whole genome shotgun (WGS) entry which is preliminary data.</text>
</comment>
<dbReference type="Gene3D" id="3.90.180.10">
    <property type="entry name" value="Medium-chain alcohol dehydrogenases, catalytic domain"/>
    <property type="match status" value="1"/>
</dbReference>
<feature type="domain" description="PKS/mFAS DH" evidence="9">
    <location>
        <begin position="938"/>
        <end position="1255"/>
    </location>
</feature>
<dbReference type="PANTHER" id="PTHR43775:SF22">
    <property type="entry name" value="SYNTHASE, PUTATIVE (JCVI)-RELATED"/>
    <property type="match status" value="1"/>
</dbReference>
<dbReference type="Pfam" id="PF08240">
    <property type="entry name" value="ADH_N"/>
    <property type="match status" value="1"/>
</dbReference>
<dbReference type="Pfam" id="PF08242">
    <property type="entry name" value="Methyltransf_12"/>
    <property type="match status" value="1"/>
</dbReference>
<dbReference type="InterPro" id="IPR013217">
    <property type="entry name" value="Methyltransf_12"/>
</dbReference>
<dbReference type="InterPro" id="IPR013154">
    <property type="entry name" value="ADH-like_N"/>
</dbReference>
<protein>
    <recommendedName>
        <fullName evidence="12">Neosartoricin B biosynthesis protein A</fullName>
    </recommendedName>
</protein>
<dbReference type="PANTHER" id="PTHR43775">
    <property type="entry name" value="FATTY ACID SYNTHASE"/>
    <property type="match status" value="1"/>
</dbReference>
<evidence type="ECO:0000256" key="2">
    <source>
        <dbReference type="ARBA" id="ARBA00022553"/>
    </source>
</evidence>
<organism evidence="10 11">
    <name type="scientific">Helicocarpus griseus UAMH5409</name>
    <dbReference type="NCBI Taxonomy" id="1447875"/>
    <lineage>
        <taxon>Eukaryota</taxon>
        <taxon>Fungi</taxon>
        <taxon>Dikarya</taxon>
        <taxon>Ascomycota</taxon>
        <taxon>Pezizomycotina</taxon>
        <taxon>Eurotiomycetes</taxon>
        <taxon>Eurotiomycetidae</taxon>
        <taxon>Onygenales</taxon>
        <taxon>Ajellomycetaceae</taxon>
        <taxon>Helicocarpus</taxon>
    </lineage>
</organism>
<dbReference type="InterPro" id="IPR049551">
    <property type="entry name" value="PKS_DH_C"/>
</dbReference>
<dbReference type="InterPro" id="IPR014031">
    <property type="entry name" value="Ketoacyl_synth_C"/>
</dbReference>